<dbReference type="PANTHER" id="PTHR43463">
    <property type="entry name" value="NICOTINATE-NUCLEOTIDE--DIMETHYLBENZIMIDAZOLE PHOSPHORIBOSYLTRANSFERASE"/>
    <property type="match status" value="1"/>
</dbReference>
<sequence length="352" mass="36997">MTIEKIIDSIEPIDRKAMEEAGKRWNSIAKPLHSLGRLEEDIIKIAGMTSNADVCLDKKALIVMCADNGVVEEGVTQTGQEVTAIVAENFLTGNTSAAIMCKKAGVDLFPIDIGMAVVTKVPDYKVAYGTRNIALEPAMSREAAVQAVMTGVKLAGKAKDEGYQILATGEMGIGNTTTSSAIASVFTGCSPEQMTGRGAGLSTDGLRRKVEAIKKAIAVNRPDKADALDVLSKVGGFDICGMAGIFLGGAYYKIPVVMDGFISAAAALAAVRMCPAASGYILASHASKEPGMQALLKELDMSAPLCCGMSLGEGTGAVAYLPILEMAAEVYRKMSTFSENKIEDYKELGEES</sequence>
<dbReference type="EC" id="2.4.2.21" evidence="4 11"/>
<evidence type="ECO:0000256" key="2">
    <source>
        <dbReference type="ARBA" id="ARBA00005049"/>
    </source>
</evidence>
<dbReference type="OrthoDB" id="9781491at2"/>
<keyword evidence="6 11" id="KW-0169">Cobalamin biosynthesis</keyword>
<evidence type="ECO:0000256" key="10">
    <source>
        <dbReference type="ARBA" id="ARBA00047340"/>
    </source>
</evidence>
<dbReference type="Pfam" id="PF02277">
    <property type="entry name" value="DBI_PRT"/>
    <property type="match status" value="1"/>
</dbReference>
<evidence type="ECO:0000256" key="6">
    <source>
        <dbReference type="ARBA" id="ARBA00022573"/>
    </source>
</evidence>
<gene>
    <name evidence="11 12" type="primary">cobT</name>
    <name evidence="12" type="ORF">HDCHBGLK_00117</name>
</gene>
<dbReference type="PANTHER" id="PTHR43463:SF1">
    <property type="entry name" value="NICOTINATE-NUCLEOTIDE--DIMETHYLBENZIMIDAZOLE PHOSPHORIBOSYLTRANSFERASE"/>
    <property type="match status" value="1"/>
</dbReference>
<name>A0A494WE30_CLOS5</name>
<dbReference type="KEGG" id="csci:HDCHBGLK_00117"/>
<dbReference type="CDD" id="cd02439">
    <property type="entry name" value="DMB-PRT_CobT"/>
    <property type="match status" value="1"/>
</dbReference>
<evidence type="ECO:0000256" key="8">
    <source>
        <dbReference type="ARBA" id="ARBA00022679"/>
    </source>
</evidence>
<comment type="pathway">
    <text evidence="2 11">Nucleoside biosynthesis; alpha-ribazole biosynthesis; alpha-ribazole from 5,6-dimethylbenzimidazole: step 1/2.</text>
</comment>
<evidence type="ECO:0000256" key="5">
    <source>
        <dbReference type="ARBA" id="ARBA00015486"/>
    </source>
</evidence>
<dbReference type="InterPro" id="IPR023195">
    <property type="entry name" value="Nict_dMeBzImd_PRibTrfase_N"/>
</dbReference>
<proteinExistence type="inferred from homology"/>
<dbReference type="NCBIfam" id="NF000996">
    <property type="entry name" value="PRK00105.1"/>
    <property type="match status" value="1"/>
</dbReference>
<reference evidence="12 13" key="1">
    <citation type="journal article" date="2019" name="Appl. Environ. Microbiol.">
        <title>Clostridium scindens ATCC 35704: integration of nutritional requirements, the complete genome sequence, and global transcriptional responses to bile acids.</title>
        <authorList>
            <person name="Devendran S."/>
            <person name="Shrestha R."/>
            <person name="Alves J.M.P."/>
            <person name="Wolf P.G."/>
            <person name="Ly L."/>
            <person name="Hernandez A.G."/>
            <person name="Mendez-Garcia C."/>
            <person name="Inboden A."/>
            <person name="Wiley J."/>
            <person name="Paul O."/>
            <person name="Allen A."/>
            <person name="Springer E."/>
            <person name="Wright C.L."/>
            <person name="Fields C.J."/>
            <person name="Daniel S.L."/>
            <person name="Ridlon J.M."/>
        </authorList>
    </citation>
    <scope>NUCLEOTIDE SEQUENCE [LARGE SCALE GENOMIC DNA]</scope>
    <source>
        <strain evidence="12 13">ATCC 35704</strain>
    </source>
</reference>
<dbReference type="RefSeq" id="WP_009249149.1">
    <property type="nucleotide sequence ID" value="NZ_CP036170.1"/>
</dbReference>
<comment type="catalytic activity">
    <reaction evidence="10 11">
        <text>5,6-dimethylbenzimidazole + nicotinate beta-D-ribonucleotide = alpha-ribazole 5'-phosphate + nicotinate + H(+)</text>
        <dbReference type="Rhea" id="RHEA:11196"/>
        <dbReference type="ChEBI" id="CHEBI:15378"/>
        <dbReference type="ChEBI" id="CHEBI:15890"/>
        <dbReference type="ChEBI" id="CHEBI:32544"/>
        <dbReference type="ChEBI" id="CHEBI:57502"/>
        <dbReference type="ChEBI" id="CHEBI:57918"/>
        <dbReference type="EC" id="2.4.2.21"/>
    </reaction>
</comment>
<feature type="active site" description="Proton acceptor" evidence="11">
    <location>
        <position position="313"/>
    </location>
</feature>
<evidence type="ECO:0000313" key="13">
    <source>
        <dbReference type="Proteomes" id="UP000289664"/>
    </source>
</evidence>
<dbReference type="UniPathway" id="UPA00061">
    <property type="reaction ID" value="UER00516"/>
</dbReference>
<organism evidence="12 13">
    <name type="scientific">Clostridium scindens (strain ATCC 35704 / DSM 5676 / VPI 13733 / 19)</name>
    <dbReference type="NCBI Taxonomy" id="411468"/>
    <lineage>
        <taxon>Bacteria</taxon>
        <taxon>Bacillati</taxon>
        <taxon>Bacillota</taxon>
        <taxon>Clostridia</taxon>
        <taxon>Lachnospirales</taxon>
        <taxon>Lachnospiraceae</taxon>
    </lineage>
</organism>
<dbReference type="AlphaFoldDB" id="A0A494WE30"/>
<dbReference type="GO" id="GO:0008939">
    <property type="term" value="F:nicotinate-nucleotide-dimethylbenzimidazole phosphoribosyltransferase activity"/>
    <property type="evidence" value="ECO:0007669"/>
    <property type="project" value="UniProtKB-UniRule"/>
</dbReference>
<dbReference type="FunFam" id="3.40.50.10210:FF:000001">
    <property type="entry name" value="Nicotinate-nucleotide--dimethylbenzimidazole phosphoribosyltransferase"/>
    <property type="match status" value="1"/>
</dbReference>
<accession>A0A494WE30</accession>
<evidence type="ECO:0000256" key="7">
    <source>
        <dbReference type="ARBA" id="ARBA00022676"/>
    </source>
</evidence>
<dbReference type="NCBIfam" id="TIGR03160">
    <property type="entry name" value="cobT_DBIPRT"/>
    <property type="match status" value="1"/>
</dbReference>
<dbReference type="EMBL" id="CP036170">
    <property type="protein sequence ID" value="QBF72772.1"/>
    <property type="molecule type" value="Genomic_DNA"/>
</dbReference>
<dbReference type="GeneID" id="62694362"/>
<evidence type="ECO:0000256" key="1">
    <source>
        <dbReference type="ARBA" id="ARBA00002197"/>
    </source>
</evidence>
<dbReference type="InterPro" id="IPR017846">
    <property type="entry name" value="Nict_dMeBzImd_PRibTrfase_bact"/>
</dbReference>
<evidence type="ECO:0000313" key="12">
    <source>
        <dbReference type="EMBL" id="QBF72772.1"/>
    </source>
</evidence>
<protein>
    <recommendedName>
        <fullName evidence="5 11">Nicotinate-nucleotide--dimethylbenzimidazole phosphoribosyltransferase</fullName>
        <shortName evidence="11">NN:DBI PRT</shortName>
        <ecNumber evidence="4 11">2.4.2.21</ecNumber>
    </recommendedName>
    <alternativeName>
        <fullName evidence="9 11">N(1)-alpha-phosphoribosyltransferase</fullName>
    </alternativeName>
</protein>
<keyword evidence="8 11" id="KW-0808">Transferase</keyword>
<comment type="function">
    <text evidence="1 11">Catalyzes the synthesis of alpha-ribazole-5'-phosphate from nicotinate mononucleotide (NAMN) and 5,6-dimethylbenzimidazole (DMB).</text>
</comment>
<dbReference type="Gene3D" id="1.10.1610.10">
    <property type="match status" value="1"/>
</dbReference>
<evidence type="ECO:0000256" key="4">
    <source>
        <dbReference type="ARBA" id="ARBA00011991"/>
    </source>
</evidence>
<dbReference type="GO" id="GO:0009236">
    <property type="term" value="P:cobalamin biosynthetic process"/>
    <property type="evidence" value="ECO:0007669"/>
    <property type="project" value="UniProtKB-UniRule"/>
</dbReference>
<dbReference type="Gene3D" id="3.40.50.10210">
    <property type="match status" value="1"/>
</dbReference>
<dbReference type="HAMAP" id="MF_00230">
    <property type="entry name" value="CobT"/>
    <property type="match status" value="1"/>
</dbReference>
<comment type="similarity">
    <text evidence="3 11">Belongs to the CobT family.</text>
</comment>
<keyword evidence="13" id="KW-1185">Reference proteome</keyword>
<evidence type="ECO:0000256" key="11">
    <source>
        <dbReference type="HAMAP-Rule" id="MF_00230"/>
    </source>
</evidence>
<dbReference type="Proteomes" id="UP000289664">
    <property type="component" value="Chromosome"/>
</dbReference>
<evidence type="ECO:0000256" key="3">
    <source>
        <dbReference type="ARBA" id="ARBA00007110"/>
    </source>
</evidence>
<dbReference type="SUPFAM" id="SSF52733">
    <property type="entry name" value="Nicotinate mononucleotide:5,6-dimethylbenzimidazole phosphoribosyltransferase (CobT)"/>
    <property type="match status" value="1"/>
</dbReference>
<dbReference type="InterPro" id="IPR036087">
    <property type="entry name" value="Nict_dMeBzImd_PRibTrfase_sf"/>
</dbReference>
<dbReference type="InterPro" id="IPR003200">
    <property type="entry name" value="Nict_dMeBzImd_PRibTrfase"/>
</dbReference>
<keyword evidence="7 11" id="KW-0328">Glycosyltransferase</keyword>
<evidence type="ECO:0000256" key="9">
    <source>
        <dbReference type="ARBA" id="ARBA00030686"/>
    </source>
</evidence>